<dbReference type="AlphaFoldDB" id="A0A7Y9ZCC9"/>
<accession>A0A7Y9ZCC9</accession>
<name>A0A7Y9ZCC9_9MICO</name>
<keyword evidence="2" id="KW-1185">Reference proteome</keyword>
<evidence type="ECO:0000313" key="2">
    <source>
        <dbReference type="Proteomes" id="UP000547973"/>
    </source>
</evidence>
<dbReference type="RefSeq" id="WP_062075202.1">
    <property type="nucleotide sequence ID" value="NZ_BBRC01000006.1"/>
</dbReference>
<reference evidence="1 2" key="1">
    <citation type="submission" date="2020-07" db="EMBL/GenBank/DDBJ databases">
        <title>Sequencing the genomes of 1000 actinobacteria strains.</title>
        <authorList>
            <person name="Klenk H.-P."/>
        </authorList>
    </citation>
    <scope>NUCLEOTIDE SEQUENCE [LARGE SCALE GENOMIC DNA]</scope>
    <source>
        <strain evidence="1 2">DSM 19970</strain>
    </source>
</reference>
<gene>
    <name evidence="1" type="ORF">BKA03_002878</name>
</gene>
<protein>
    <submittedName>
        <fullName evidence="1">Uncharacterized protein</fullName>
    </submittedName>
</protein>
<dbReference type="EMBL" id="JACBZO010000001">
    <property type="protein sequence ID" value="NYI42759.1"/>
    <property type="molecule type" value="Genomic_DNA"/>
</dbReference>
<sequence>MSRYDKTHDREHDRQHKRAVQYESLWVMLDLLDRQIIDDELHPVGKVDDVDFVADGPGAPRLSALLSGAQALGERLGGLLGRMMAGTARRMLTEPRDGARAVPWSDVAELSYVIQLRAGIAELNLEPALEVWLRDNVIGPLPGSGHARS</sequence>
<evidence type="ECO:0000313" key="1">
    <source>
        <dbReference type="EMBL" id="NYI42759.1"/>
    </source>
</evidence>
<proteinExistence type="predicted"/>
<comment type="caution">
    <text evidence="1">The sequence shown here is derived from an EMBL/GenBank/DDBJ whole genome shotgun (WGS) entry which is preliminary data.</text>
</comment>
<organism evidence="1 2">
    <name type="scientific">Demequina lutea</name>
    <dbReference type="NCBI Taxonomy" id="431489"/>
    <lineage>
        <taxon>Bacteria</taxon>
        <taxon>Bacillati</taxon>
        <taxon>Actinomycetota</taxon>
        <taxon>Actinomycetes</taxon>
        <taxon>Micrococcales</taxon>
        <taxon>Demequinaceae</taxon>
        <taxon>Demequina</taxon>
    </lineage>
</organism>
<dbReference type="Proteomes" id="UP000547973">
    <property type="component" value="Unassembled WGS sequence"/>
</dbReference>
<dbReference type="OrthoDB" id="9804685at2"/>